<dbReference type="RefSeq" id="WP_320213370.1">
    <property type="nucleotide sequence ID" value="NZ_JAVIIS010000008.1"/>
</dbReference>
<organism evidence="3 4">
    <name type="scientific">Mesorhizobium australafricanum</name>
    <dbReference type="NCBI Taxonomy" id="3072311"/>
    <lineage>
        <taxon>Bacteria</taxon>
        <taxon>Pseudomonadati</taxon>
        <taxon>Pseudomonadota</taxon>
        <taxon>Alphaproteobacteria</taxon>
        <taxon>Hyphomicrobiales</taxon>
        <taxon>Phyllobacteriaceae</taxon>
        <taxon>Mesorhizobium</taxon>
    </lineage>
</organism>
<dbReference type="InterPro" id="IPR002491">
    <property type="entry name" value="ABC_transptr_periplasmic_BD"/>
</dbReference>
<keyword evidence="4" id="KW-1185">Reference proteome</keyword>
<feature type="domain" description="Fe/B12 periplasmic-binding" evidence="2">
    <location>
        <begin position="40"/>
        <end position="315"/>
    </location>
</feature>
<evidence type="ECO:0000256" key="1">
    <source>
        <dbReference type="SAM" id="SignalP"/>
    </source>
</evidence>
<dbReference type="InterPro" id="IPR050902">
    <property type="entry name" value="ABC_Transporter_SBP"/>
</dbReference>
<feature type="chain" id="PRO_5045608103" evidence="1">
    <location>
        <begin position="21"/>
        <end position="319"/>
    </location>
</feature>
<name>A0ABU4WX19_9HYPH</name>
<dbReference type="EMBL" id="JAVIIS010000008">
    <property type="protein sequence ID" value="MDX8439462.1"/>
    <property type="molecule type" value="Genomic_DNA"/>
</dbReference>
<accession>A0ABU4WX19</accession>
<dbReference type="Proteomes" id="UP001272097">
    <property type="component" value="Unassembled WGS sequence"/>
</dbReference>
<feature type="signal peptide" evidence="1">
    <location>
        <begin position="1"/>
        <end position="20"/>
    </location>
</feature>
<comment type="caution">
    <text evidence="3">The sequence shown here is derived from an EMBL/GenBank/DDBJ whole genome shotgun (WGS) entry which is preliminary data.</text>
</comment>
<evidence type="ECO:0000313" key="4">
    <source>
        <dbReference type="Proteomes" id="UP001272097"/>
    </source>
</evidence>
<reference evidence="3 4" key="1">
    <citation type="submission" date="2023-08" db="EMBL/GenBank/DDBJ databases">
        <title>Implementing the SeqCode for naming new Mesorhizobium species isolated from Vachellia karroo root nodules.</title>
        <authorList>
            <person name="Van Lill M."/>
        </authorList>
    </citation>
    <scope>NUCLEOTIDE SEQUENCE [LARGE SCALE GENOMIC DNA]</scope>
    <source>
        <strain evidence="3 4">VK3E</strain>
    </source>
</reference>
<gene>
    <name evidence="3" type="ORF">RFM51_07650</name>
</gene>
<dbReference type="PANTHER" id="PTHR30535">
    <property type="entry name" value="VITAMIN B12-BINDING PROTEIN"/>
    <property type="match status" value="1"/>
</dbReference>
<dbReference type="CDD" id="cd01148">
    <property type="entry name" value="TroA_a"/>
    <property type="match status" value="1"/>
</dbReference>
<dbReference type="PANTHER" id="PTHR30535:SF7">
    <property type="entry name" value="IRON(III) DICITRATE-BINDING PROTEIN"/>
    <property type="match status" value="1"/>
</dbReference>
<proteinExistence type="predicted"/>
<sequence>MPHRLSLALAASLVSLPALAFPVTVENCGRTLTFEHAPKRAVVHDLNMSEMAFALHLQPNMAGVTGVTGWYKTTDSFKAALGAIPELAPKYPTMENLLAADADFFFAGWYYGMKPGGDVTPDTLKGKGIETYVLTESCAQVDKTRPRASMDLLYTDQINLGTIFGKEAEARALVDSWKARLSKVREAVHAEKPVTVFLYDSGEDKPFTAGKFAMPTALIEAAGGANILGDMDISWGTTSWEDVAVKNPQFLILLDYQDGAGYRKLLDFLKNHPVMKETDAVLNERFLPLRYEQITPGPANIDAIEKLAAALRPNAFTPE</sequence>
<dbReference type="Gene3D" id="3.40.50.1980">
    <property type="entry name" value="Nitrogenase molybdenum iron protein domain"/>
    <property type="match status" value="2"/>
</dbReference>
<evidence type="ECO:0000259" key="2">
    <source>
        <dbReference type="PROSITE" id="PS50983"/>
    </source>
</evidence>
<evidence type="ECO:0000313" key="3">
    <source>
        <dbReference type="EMBL" id="MDX8439462.1"/>
    </source>
</evidence>
<protein>
    <submittedName>
        <fullName evidence="3">ABC transporter substrate-binding protein</fullName>
    </submittedName>
</protein>
<keyword evidence="1" id="KW-0732">Signal</keyword>
<dbReference type="SUPFAM" id="SSF53807">
    <property type="entry name" value="Helical backbone' metal receptor"/>
    <property type="match status" value="1"/>
</dbReference>
<dbReference type="Pfam" id="PF01497">
    <property type="entry name" value="Peripla_BP_2"/>
    <property type="match status" value="1"/>
</dbReference>
<dbReference type="PROSITE" id="PS50983">
    <property type="entry name" value="FE_B12_PBP"/>
    <property type="match status" value="1"/>
</dbReference>